<name>A0A101KRT7_RHILI</name>
<evidence type="ECO:0000313" key="2">
    <source>
        <dbReference type="Proteomes" id="UP000053176"/>
    </source>
</evidence>
<sequence>MVNSYRILTGTRVAKVILHIDTEKKPERAFKAGGRILLALMDDHQQLQILRPRQRLSMKHLVVKLRPTHTK</sequence>
<protein>
    <submittedName>
        <fullName evidence="1">Uncharacterized protein</fullName>
    </submittedName>
</protein>
<reference evidence="1 2" key="1">
    <citation type="submission" date="2015-12" db="EMBL/GenBank/DDBJ databases">
        <title>Draft genome sequence of Mesorhizobium sp. UFLA 01-765, a multitolerant efficient symbiont and plant-growth promoting strain isolated from Zn-mining soil using Leucaena leucocephala as a trap plant.</title>
        <authorList>
            <person name="Rangel W.M."/>
            <person name="Thijs S."/>
            <person name="Longatti S.M."/>
            <person name="Moreira F.M."/>
            <person name="Weyens N."/>
            <person name="Vangronsveld J."/>
            <person name="Van Hamme J.D."/>
            <person name="Bottos E.M."/>
            <person name="Rineau F."/>
        </authorList>
    </citation>
    <scope>NUCLEOTIDE SEQUENCE [LARGE SCALE GENOMIC DNA]</scope>
    <source>
        <strain evidence="1 2">UFLA 01-765</strain>
    </source>
</reference>
<accession>A0A101KRT7</accession>
<comment type="caution">
    <text evidence="1">The sequence shown here is derived from an EMBL/GenBank/DDBJ whole genome shotgun (WGS) entry which is preliminary data.</text>
</comment>
<dbReference type="AlphaFoldDB" id="A0A101KRT7"/>
<dbReference type="Proteomes" id="UP000053176">
    <property type="component" value="Unassembled WGS sequence"/>
</dbReference>
<evidence type="ECO:0000313" key="1">
    <source>
        <dbReference type="EMBL" id="KUM25886.1"/>
    </source>
</evidence>
<proteinExistence type="predicted"/>
<organism evidence="1 2">
    <name type="scientific">Rhizobium loti</name>
    <name type="common">Mesorhizobium loti</name>
    <dbReference type="NCBI Taxonomy" id="381"/>
    <lineage>
        <taxon>Bacteria</taxon>
        <taxon>Pseudomonadati</taxon>
        <taxon>Pseudomonadota</taxon>
        <taxon>Alphaproteobacteria</taxon>
        <taxon>Hyphomicrobiales</taxon>
        <taxon>Phyllobacteriaceae</taxon>
        <taxon>Mesorhizobium</taxon>
    </lineage>
</organism>
<gene>
    <name evidence="1" type="ORF">AU467_23805</name>
</gene>
<dbReference type="EMBL" id="LPWA01000111">
    <property type="protein sequence ID" value="KUM25886.1"/>
    <property type="molecule type" value="Genomic_DNA"/>
</dbReference>